<protein>
    <submittedName>
        <fullName evidence="2">Putative iron-regulated membrane protein</fullName>
    </submittedName>
</protein>
<dbReference type="InterPro" id="IPR005625">
    <property type="entry name" value="PepSY-ass_TM"/>
</dbReference>
<dbReference type="Proteomes" id="UP000523821">
    <property type="component" value="Unassembled WGS sequence"/>
</dbReference>
<reference evidence="2 3" key="1">
    <citation type="submission" date="2020-08" db="EMBL/GenBank/DDBJ databases">
        <title>Genomic Encyclopedia of Type Strains, Phase IV (KMG-IV): sequencing the most valuable type-strain genomes for metagenomic binning, comparative biology and taxonomic classification.</title>
        <authorList>
            <person name="Goeker M."/>
        </authorList>
    </citation>
    <scope>NUCLEOTIDE SEQUENCE [LARGE SCALE GENOMIC DNA]</scope>
    <source>
        <strain evidence="2 3">DSM 16268</strain>
    </source>
</reference>
<name>A0A7W9FJB3_9HYPH</name>
<dbReference type="Pfam" id="PF03929">
    <property type="entry name" value="PepSY_TM"/>
    <property type="match status" value="1"/>
</dbReference>
<organism evidence="2 3">
    <name type="scientific">Prosthecomicrobium pneumaticum</name>
    <dbReference type="NCBI Taxonomy" id="81895"/>
    <lineage>
        <taxon>Bacteria</taxon>
        <taxon>Pseudomonadati</taxon>
        <taxon>Pseudomonadota</taxon>
        <taxon>Alphaproteobacteria</taxon>
        <taxon>Hyphomicrobiales</taxon>
        <taxon>Kaistiaceae</taxon>
        <taxon>Prosthecomicrobium</taxon>
    </lineage>
</organism>
<feature type="transmembrane region" description="Helical" evidence="1">
    <location>
        <begin position="377"/>
        <end position="399"/>
    </location>
</feature>
<feature type="transmembrane region" description="Helical" evidence="1">
    <location>
        <begin position="202"/>
        <end position="223"/>
    </location>
</feature>
<proteinExistence type="predicted"/>
<evidence type="ECO:0000256" key="1">
    <source>
        <dbReference type="SAM" id="Phobius"/>
    </source>
</evidence>
<keyword evidence="1" id="KW-0472">Membrane</keyword>
<keyword evidence="3" id="KW-1185">Reference proteome</keyword>
<gene>
    <name evidence="2" type="ORF">GGQ63_000388</name>
</gene>
<dbReference type="AlphaFoldDB" id="A0A7W9FJB3"/>
<dbReference type="PANTHER" id="PTHR34219">
    <property type="entry name" value="IRON-REGULATED INNER MEMBRANE PROTEIN-RELATED"/>
    <property type="match status" value="1"/>
</dbReference>
<feature type="transmembrane region" description="Helical" evidence="1">
    <location>
        <begin position="152"/>
        <end position="172"/>
    </location>
</feature>
<feature type="transmembrane region" description="Helical" evidence="1">
    <location>
        <begin position="24"/>
        <end position="49"/>
    </location>
</feature>
<accession>A0A7W9FJB3</accession>
<sequence length="462" mass="49613">MSTITQPAADAAASTRLYRAVWRWHFYAGLYVVPFLVMLVLTGLVMMIYSDRSNELGWVPDVAVGGGLRPVSAQADAALAAVPGGRLTTYVAPQRADRPAFFQIESDQGSFAVAVDPYRGAVVATTDLGRTVRAIAEKIHGTLLIGDVGDRLIEVAASLSIVLVVTGLYLWWPRGSVGVARALFPNLALKGRAFWKDLHKSLGVWTAAFLLLFMLSGLAWTGVWGDRFAKPWSGFPAEKWDNVPLSDVTHAALDHGLPKEEPWALDATPMPASGSTAGAPGVGTPVSLDSVTAWAARNGFTGQYKLSLPMSETGVYTVAYDGRNQDSALPSSDRFVHIDRYTGNILADIRFADYSPLGKLMAWGIALHKGMAGPINFVFNLVYLAFVLLLCISGIAMWWKRRPAGAVGAPRYAKDFRLSAGVSTIAVALGVLFPLGGLAILAFAVIDALLPKRLKEAGWRPA</sequence>
<keyword evidence="1" id="KW-1133">Transmembrane helix</keyword>
<evidence type="ECO:0000313" key="2">
    <source>
        <dbReference type="EMBL" id="MBB5751345.1"/>
    </source>
</evidence>
<comment type="caution">
    <text evidence="2">The sequence shown here is derived from an EMBL/GenBank/DDBJ whole genome shotgun (WGS) entry which is preliminary data.</text>
</comment>
<dbReference type="EMBL" id="JACHOO010000001">
    <property type="protein sequence ID" value="MBB5751345.1"/>
    <property type="molecule type" value="Genomic_DNA"/>
</dbReference>
<feature type="transmembrane region" description="Helical" evidence="1">
    <location>
        <begin position="419"/>
        <end position="450"/>
    </location>
</feature>
<dbReference type="RefSeq" id="WP_183851928.1">
    <property type="nucleotide sequence ID" value="NZ_JACHOO010000001.1"/>
</dbReference>
<dbReference type="PANTHER" id="PTHR34219:SF1">
    <property type="entry name" value="PEPSY DOMAIN-CONTAINING PROTEIN"/>
    <property type="match status" value="1"/>
</dbReference>
<evidence type="ECO:0000313" key="3">
    <source>
        <dbReference type="Proteomes" id="UP000523821"/>
    </source>
</evidence>
<keyword evidence="1" id="KW-0812">Transmembrane</keyword>